<comment type="similarity">
    <text evidence="1 5">Belongs to the Fmt family.</text>
</comment>
<dbReference type="InterPro" id="IPR036477">
    <property type="entry name" value="Formyl_transf_N_sf"/>
</dbReference>
<evidence type="ECO:0000259" key="7">
    <source>
        <dbReference type="Pfam" id="PF02911"/>
    </source>
</evidence>
<dbReference type="SUPFAM" id="SSF53328">
    <property type="entry name" value="Formyltransferase"/>
    <property type="match status" value="1"/>
</dbReference>
<dbReference type="InterPro" id="IPR005794">
    <property type="entry name" value="Fmt"/>
</dbReference>
<dbReference type="InterPro" id="IPR041711">
    <property type="entry name" value="Met-tRNA-FMT_N"/>
</dbReference>
<keyword evidence="3 5" id="KW-0808">Transferase</keyword>
<accession>A0ABU2ZG65</accession>
<feature type="domain" description="Formyl transferase N-terminal" evidence="6">
    <location>
        <begin position="1"/>
        <end position="179"/>
    </location>
</feature>
<dbReference type="Gene3D" id="3.40.50.12230">
    <property type="match status" value="1"/>
</dbReference>
<feature type="binding site" evidence="5">
    <location>
        <begin position="109"/>
        <end position="112"/>
    </location>
    <ligand>
        <name>(6S)-5,6,7,8-tetrahydrofolate</name>
        <dbReference type="ChEBI" id="CHEBI:57453"/>
    </ligand>
</feature>
<feature type="domain" description="Formyl transferase C-terminal" evidence="7">
    <location>
        <begin position="200"/>
        <end position="292"/>
    </location>
</feature>
<evidence type="ECO:0000313" key="9">
    <source>
        <dbReference type="Proteomes" id="UP001259803"/>
    </source>
</evidence>
<dbReference type="InterPro" id="IPR002376">
    <property type="entry name" value="Formyl_transf_N"/>
</dbReference>
<evidence type="ECO:0000256" key="2">
    <source>
        <dbReference type="ARBA" id="ARBA00012261"/>
    </source>
</evidence>
<comment type="catalytic activity">
    <reaction evidence="5">
        <text>L-methionyl-tRNA(fMet) + (6R)-10-formyltetrahydrofolate = N-formyl-L-methionyl-tRNA(fMet) + (6S)-5,6,7,8-tetrahydrofolate + H(+)</text>
        <dbReference type="Rhea" id="RHEA:24380"/>
        <dbReference type="Rhea" id="RHEA-COMP:9952"/>
        <dbReference type="Rhea" id="RHEA-COMP:9953"/>
        <dbReference type="ChEBI" id="CHEBI:15378"/>
        <dbReference type="ChEBI" id="CHEBI:57453"/>
        <dbReference type="ChEBI" id="CHEBI:78530"/>
        <dbReference type="ChEBI" id="CHEBI:78844"/>
        <dbReference type="ChEBI" id="CHEBI:195366"/>
        <dbReference type="EC" id="2.1.2.9"/>
    </reaction>
</comment>
<dbReference type="EMBL" id="JAVRHS010000002">
    <property type="protein sequence ID" value="MDT0575578.1"/>
    <property type="molecule type" value="Genomic_DNA"/>
</dbReference>
<dbReference type="PANTHER" id="PTHR11138">
    <property type="entry name" value="METHIONYL-TRNA FORMYLTRANSFERASE"/>
    <property type="match status" value="1"/>
</dbReference>
<evidence type="ECO:0000256" key="3">
    <source>
        <dbReference type="ARBA" id="ARBA00022679"/>
    </source>
</evidence>
<evidence type="ECO:0000256" key="4">
    <source>
        <dbReference type="ARBA" id="ARBA00022917"/>
    </source>
</evidence>
<keyword evidence="9" id="KW-1185">Reference proteome</keyword>
<comment type="caution">
    <text evidence="8">The sequence shown here is derived from an EMBL/GenBank/DDBJ whole genome shotgun (WGS) entry which is preliminary data.</text>
</comment>
<dbReference type="CDD" id="cd08704">
    <property type="entry name" value="Met_tRNA_FMT_C"/>
    <property type="match status" value="1"/>
</dbReference>
<dbReference type="SUPFAM" id="SSF50486">
    <property type="entry name" value="FMT C-terminal domain-like"/>
    <property type="match status" value="1"/>
</dbReference>
<keyword evidence="4 5" id="KW-0648">Protein biosynthesis</keyword>
<dbReference type="EC" id="2.1.2.9" evidence="2 5"/>
<dbReference type="RefSeq" id="WP_311340130.1">
    <property type="nucleotide sequence ID" value="NZ_JAVRHS010000002.1"/>
</dbReference>
<dbReference type="InterPro" id="IPR011034">
    <property type="entry name" value="Formyl_transferase-like_C_sf"/>
</dbReference>
<dbReference type="PANTHER" id="PTHR11138:SF5">
    <property type="entry name" value="METHIONYL-TRNA FORMYLTRANSFERASE, MITOCHONDRIAL"/>
    <property type="match status" value="1"/>
</dbReference>
<protein>
    <recommendedName>
        <fullName evidence="2 5">Methionyl-tRNA formyltransferase</fullName>
        <ecNumber evidence="2 5">2.1.2.9</ecNumber>
    </recommendedName>
</protein>
<proteinExistence type="inferred from homology"/>
<evidence type="ECO:0000259" key="6">
    <source>
        <dbReference type="Pfam" id="PF00551"/>
    </source>
</evidence>
<comment type="function">
    <text evidence="5">Attaches a formyl group to the free amino group of methionyl-tRNA(fMet). The formyl group appears to play a dual role in the initiator identity of N-formylmethionyl-tRNA by promoting its recognition by IF2 and preventing the misappropriation of this tRNA by the elongation apparatus.</text>
</comment>
<dbReference type="InterPro" id="IPR005793">
    <property type="entry name" value="Formyl_trans_C"/>
</dbReference>
<dbReference type="CDD" id="cd08646">
    <property type="entry name" value="FMT_core_Met-tRNA-FMT_N"/>
    <property type="match status" value="1"/>
</dbReference>
<evidence type="ECO:0000256" key="5">
    <source>
        <dbReference type="HAMAP-Rule" id="MF_00182"/>
    </source>
</evidence>
<dbReference type="Proteomes" id="UP001259803">
    <property type="component" value="Unassembled WGS sequence"/>
</dbReference>
<organism evidence="8 9">
    <name type="scientific">Croceicoccus esteveae</name>
    <dbReference type="NCBI Taxonomy" id="3075597"/>
    <lineage>
        <taxon>Bacteria</taxon>
        <taxon>Pseudomonadati</taxon>
        <taxon>Pseudomonadota</taxon>
        <taxon>Alphaproteobacteria</taxon>
        <taxon>Sphingomonadales</taxon>
        <taxon>Erythrobacteraceae</taxon>
        <taxon>Croceicoccus</taxon>
    </lineage>
</organism>
<dbReference type="Pfam" id="PF00551">
    <property type="entry name" value="Formyl_trans_N"/>
    <property type="match status" value="1"/>
</dbReference>
<dbReference type="InterPro" id="IPR044135">
    <property type="entry name" value="Met-tRNA-FMT_C"/>
</dbReference>
<evidence type="ECO:0000313" key="8">
    <source>
        <dbReference type="EMBL" id="MDT0575578.1"/>
    </source>
</evidence>
<dbReference type="NCBIfam" id="TIGR00460">
    <property type="entry name" value="fmt"/>
    <property type="match status" value="1"/>
</dbReference>
<dbReference type="Pfam" id="PF02911">
    <property type="entry name" value="Formyl_trans_C"/>
    <property type="match status" value="1"/>
</dbReference>
<evidence type="ECO:0000256" key="1">
    <source>
        <dbReference type="ARBA" id="ARBA00010699"/>
    </source>
</evidence>
<reference evidence="8 9" key="1">
    <citation type="submission" date="2023-09" db="EMBL/GenBank/DDBJ databases">
        <authorList>
            <person name="Rey-Velasco X."/>
        </authorList>
    </citation>
    <scope>NUCLEOTIDE SEQUENCE [LARGE SCALE GENOMIC DNA]</scope>
    <source>
        <strain evidence="8 9">F390</strain>
    </source>
</reference>
<dbReference type="GO" id="GO:0004479">
    <property type="term" value="F:methionyl-tRNA formyltransferase activity"/>
    <property type="evidence" value="ECO:0007669"/>
    <property type="project" value="UniProtKB-EC"/>
</dbReference>
<name>A0ABU2ZG65_9SPHN</name>
<gene>
    <name evidence="5 8" type="primary">fmt</name>
    <name evidence="8" type="ORF">RM533_05215</name>
</gene>
<sequence length="301" mass="31772">MRIIFMGTPAFAVPTLEAILNAGHDVLAVYAQPPRRAGRGKKLQPSPVQIVAQDNGIPVCTPVTLKGAGEQAEFAALGADVAVVAAYGLILPAAVLAAPVHGCINVHGSVLPRWRGAAPVQRAILAGDQTTGVTIMQMEKGLDTGPMIVTRTTRTGRKDAGTLTEEIAHMGAAAMVEVLAQLPHVRRDPQPTLGVTYAPKIDKSEARLDFDQGAEALGRQVRAFSPRPGAFFELAGERIRVLEAEVIGREGPVATVLDDVLTIACKFGALRPTLVQRAGKPVMDVADMLRGRPIPAGTEIR</sequence>
<dbReference type="HAMAP" id="MF_00182">
    <property type="entry name" value="Formyl_trans"/>
    <property type="match status" value="1"/>
</dbReference>